<keyword evidence="10 11" id="KW-1006">Bacterial flagellum protein export</keyword>
<keyword evidence="17" id="KW-1185">Reference proteome</keyword>
<dbReference type="GO" id="GO:0044781">
    <property type="term" value="P:bacterial-type flagellum organization"/>
    <property type="evidence" value="ECO:0007669"/>
    <property type="project" value="UniProtKB-KW"/>
</dbReference>
<dbReference type="InterPro" id="IPR052570">
    <property type="entry name" value="FliJ"/>
</dbReference>
<evidence type="ECO:0000313" key="14">
    <source>
        <dbReference type="EMBL" id="CDG18013.1"/>
    </source>
</evidence>
<evidence type="ECO:0000313" key="16">
    <source>
        <dbReference type="Proteomes" id="UP000032721"/>
    </source>
</evidence>
<reference evidence="15 17" key="2">
    <citation type="submission" date="2019-07" db="EMBL/GenBank/DDBJ databases">
        <title>Genomic Encyclopedia of Type Strains, Phase I: the one thousand microbial genomes (KMG-I) project.</title>
        <authorList>
            <person name="Kyrpides N."/>
        </authorList>
    </citation>
    <scope>NUCLEOTIDE SEQUENCE [LARGE SCALE GENOMIC DNA]</scope>
    <source>
        <strain evidence="15 17">DSM 17909</strain>
    </source>
</reference>
<name>A0A068QSN6_9GAMM</name>
<proteinExistence type="inferred from homology"/>
<keyword evidence="4 11" id="KW-0813">Transport</keyword>
<keyword evidence="8 11" id="KW-0653">Protein transport</keyword>
<evidence type="ECO:0000256" key="7">
    <source>
        <dbReference type="ARBA" id="ARBA00022795"/>
    </source>
</evidence>
<dbReference type="InterPro" id="IPR053716">
    <property type="entry name" value="Flag_assembly_chemotaxis_eff"/>
</dbReference>
<keyword evidence="12" id="KW-0175">Coiled coil</keyword>
<evidence type="ECO:0000256" key="12">
    <source>
        <dbReference type="SAM" id="Coils"/>
    </source>
</evidence>
<sequence>MQQHSPLMTLRELAQDAAEKAASQLARIRQSHQQMEQQLTALMDYQDEYRTRLNDTLSSGMSCSTWQNYQQFMKTLEMAIEQHKLQLHQWQKRLEQAMLQWQEKQQRLNAFDTLQQRAEHNLKLHQNRMEQKQMDEYAQRGAQRRMKL</sequence>
<evidence type="ECO:0000256" key="9">
    <source>
        <dbReference type="ARBA" id="ARBA00023136"/>
    </source>
</evidence>
<evidence type="ECO:0000256" key="8">
    <source>
        <dbReference type="ARBA" id="ARBA00022927"/>
    </source>
</evidence>
<dbReference type="KEGG" id="xdo:XDD1_2314"/>
<dbReference type="OrthoDB" id="6465096at2"/>
<dbReference type="AlphaFoldDB" id="A0A068QSN6"/>
<evidence type="ECO:0000313" key="17">
    <source>
        <dbReference type="Proteomes" id="UP000324170"/>
    </source>
</evidence>
<dbReference type="Proteomes" id="UP000324170">
    <property type="component" value="Unassembled WGS sequence"/>
</dbReference>
<dbReference type="STRING" id="351671.XDD1_2314"/>
<evidence type="ECO:0000256" key="5">
    <source>
        <dbReference type="ARBA" id="ARBA00022475"/>
    </source>
</evidence>
<keyword evidence="9 11" id="KW-0472">Membrane</keyword>
<dbReference type="PANTHER" id="PTHR38786:SF1">
    <property type="entry name" value="FLAGELLAR FLIJ PROTEIN"/>
    <property type="match status" value="1"/>
</dbReference>
<accession>A0A068QSN6</accession>
<dbReference type="GO" id="GO:0015031">
    <property type="term" value="P:protein transport"/>
    <property type="evidence" value="ECO:0007669"/>
    <property type="project" value="UniProtKB-UniRule"/>
</dbReference>
<dbReference type="NCBIfam" id="TIGR02473">
    <property type="entry name" value="flagell_FliJ"/>
    <property type="match status" value="1"/>
</dbReference>
<keyword evidence="6 11" id="KW-0145">Chemotaxis</keyword>
<comment type="similarity">
    <text evidence="2 11">Belongs to the FliJ family.</text>
</comment>
<dbReference type="RefSeq" id="WP_045971045.1">
    <property type="nucleotide sequence ID" value="NZ_CAWMED010000001.1"/>
</dbReference>
<dbReference type="PANTHER" id="PTHR38786">
    <property type="entry name" value="FLAGELLAR FLIJ PROTEIN"/>
    <property type="match status" value="1"/>
</dbReference>
<evidence type="ECO:0000256" key="6">
    <source>
        <dbReference type="ARBA" id="ARBA00022500"/>
    </source>
</evidence>
<reference evidence="14 16" key="1">
    <citation type="submission" date="2013-07" db="EMBL/GenBank/DDBJ databases">
        <authorList>
            <person name="Genoscope - CEA"/>
        </authorList>
    </citation>
    <scope>NUCLEOTIDE SEQUENCE [LARGE SCALE GENOMIC DNA]</scope>
    <source>
        <strain evidence="14">FRM16</strain>
        <strain evidence="16">FRM16 / DSM 17909</strain>
    </source>
</reference>
<dbReference type="InterPro" id="IPR012823">
    <property type="entry name" value="Flagell_FliJ"/>
</dbReference>
<dbReference type="Proteomes" id="UP000032721">
    <property type="component" value="Chromosome"/>
</dbReference>
<evidence type="ECO:0000256" key="11">
    <source>
        <dbReference type="PIRNR" id="PIRNR019404"/>
    </source>
</evidence>
<dbReference type="GO" id="GO:0005886">
    <property type="term" value="C:plasma membrane"/>
    <property type="evidence" value="ECO:0007669"/>
    <property type="project" value="UniProtKB-SubCell"/>
</dbReference>
<keyword evidence="14" id="KW-0282">Flagellum</keyword>
<comment type="function">
    <text evidence="11">Flagellar protein that affects chemotactic events.</text>
</comment>
<dbReference type="EMBL" id="VNHN01000004">
    <property type="protein sequence ID" value="TYP15956.1"/>
    <property type="molecule type" value="Genomic_DNA"/>
</dbReference>
<dbReference type="Pfam" id="PF02050">
    <property type="entry name" value="FliJ"/>
    <property type="match status" value="1"/>
</dbReference>
<keyword evidence="5 11" id="KW-1003">Cell membrane</keyword>
<dbReference type="PIRSF" id="PIRSF019404">
    <property type="entry name" value="FliJ"/>
    <property type="match status" value="1"/>
</dbReference>
<dbReference type="PRINTS" id="PR01004">
    <property type="entry name" value="FLGFLIJ"/>
</dbReference>
<evidence type="ECO:0000256" key="1">
    <source>
        <dbReference type="ARBA" id="ARBA00004413"/>
    </source>
</evidence>
<evidence type="ECO:0000256" key="2">
    <source>
        <dbReference type="ARBA" id="ARBA00010004"/>
    </source>
</evidence>
<feature type="coiled-coil region" evidence="12">
    <location>
        <begin position="73"/>
        <end position="135"/>
    </location>
</feature>
<dbReference type="Gene3D" id="1.10.287.1700">
    <property type="match status" value="1"/>
</dbReference>
<dbReference type="InterPro" id="IPR018006">
    <property type="entry name" value="Flag_FliJ_proteobac"/>
</dbReference>
<evidence type="ECO:0000256" key="4">
    <source>
        <dbReference type="ARBA" id="ARBA00022448"/>
    </source>
</evidence>
<dbReference type="GO" id="GO:0009288">
    <property type="term" value="C:bacterial-type flagellum"/>
    <property type="evidence" value="ECO:0007669"/>
    <property type="project" value="UniProtKB-UniRule"/>
</dbReference>
<evidence type="ECO:0000256" key="3">
    <source>
        <dbReference type="ARBA" id="ARBA00020392"/>
    </source>
</evidence>
<keyword evidence="14" id="KW-0966">Cell projection</keyword>
<evidence type="ECO:0000313" key="15">
    <source>
        <dbReference type="EMBL" id="TYP15956.1"/>
    </source>
</evidence>
<dbReference type="GO" id="GO:0003700">
    <property type="term" value="F:DNA-binding transcription factor activity"/>
    <property type="evidence" value="ECO:0007669"/>
    <property type="project" value="InterPro"/>
</dbReference>
<evidence type="ECO:0000256" key="10">
    <source>
        <dbReference type="ARBA" id="ARBA00023225"/>
    </source>
</evidence>
<organism evidence="14 16">
    <name type="scientific">Xenorhabdus doucetiae</name>
    <dbReference type="NCBI Taxonomy" id="351671"/>
    <lineage>
        <taxon>Bacteria</taxon>
        <taxon>Pseudomonadati</taxon>
        <taxon>Pseudomonadota</taxon>
        <taxon>Gammaproteobacteria</taxon>
        <taxon>Enterobacterales</taxon>
        <taxon>Morganellaceae</taxon>
        <taxon>Xenorhabdus</taxon>
    </lineage>
</organism>
<dbReference type="PROSITE" id="PS51179">
    <property type="entry name" value="POU_3"/>
    <property type="match status" value="1"/>
</dbReference>
<comment type="subcellular location">
    <subcellularLocation>
        <location evidence="1">Cell membrane</location>
        <topology evidence="1">Peripheral membrane protein</topology>
        <orientation evidence="1">Cytoplasmic side</orientation>
    </subcellularLocation>
</comment>
<dbReference type="EMBL" id="FO704550">
    <property type="protein sequence ID" value="CDG18013.1"/>
    <property type="molecule type" value="Genomic_DNA"/>
</dbReference>
<evidence type="ECO:0000259" key="13">
    <source>
        <dbReference type="PROSITE" id="PS51179"/>
    </source>
</evidence>
<dbReference type="HOGENOM" id="CLU_119965_2_1_6"/>
<keyword evidence="14" id="KW-0969">Cilium</keyword>
<dbReference type="GO" id="GO:0071973">
    <property type="term" value="P:bacterial-type flagellum-dependent cell motility"/>
    <property type="evidence" value="ECO:0007669"/>
    <property type="project" value="InterPro"/>
</dbReference>
<keyword evidence="7 11" id="KW-1005">Bacterial flagellum biogenesis</keyword>
<dbReference type="InterPro" id="IPR000327">
    <property type="entry name" value="POU_dom"/>
</dbReference>
<dbReference type="GO" id="GO:0006935">
    <property type="term" value="P:chemotaxis"/>
    <property type="evidence" value="ECO:0007669"/>
    <property type="project" value="UniProtKB-UniRule"/>
</dbReference>
<protein>
    <recommendedName>
        <fullName evidence="3 11">Flagellar FliJ protein</fullName>
    </recommendedName>
</protein>
<feature type="domain" description="POU-specific" evidence="13">
    <location>
        <begin position="126"/>
        <end position="148"/>
    </location>
</feature>
<gene>
    <name evidence="14" type="primary">fliJ</name>
    <name evidence="15" type="ORF">LY16_00423</name>
    <name evidence="14" type="ORF">XDD1_2314</name>
</gene>
<dbReference type="GO" id="GO:0003774">
    <property type="term" value="F:cytoskeletal motor activity"/>
    <property type="evidence" value="ECO:0007669"/>
    <property type="project" value="UniProtKB-UniRule"/>
</dbReference>